<dbReference type="Proteomes" id="UP000314294">
    <property type="component" value="Unassembled WGS sequence"/>
</dbReference>
<evidence type="ECO:0000313" key="2">
    <source>
        <dbReference type="Proteomes" id="UP000314294"/>
    </source>
</evidence>
<reference evidence="1 2" key="1">
    <citation type="submission" date="2019-03" db="EMBL/GenBank/DDBJ databases">
        <title>First draft genome of Liparis tanakae, snailfish: a comprehensive survey of snailfish specific genes.</title>
        <authorList>
            <person name="Kim W."/>
            <person name="Song I."/>
            <person name="Jeong J.-H."/>
            <person name="Kim D."/>
            <person name="Kim S."/>
            <person name="Ryu S."/>
            <person name="Song J.Y."/>
            <person name="Lee S.K."/>
        </authorList>
    </citation>
    <scope>NUCLEOTIDE SEQUENCE [LARGE SCALE GENOMIC DNA]</scope>
    <source>
        <tissue evidence="1">Muscle</tissue>
    </source>
</reference>
<organism evidence="1 2">
    <name type="scientific">Liparis tanakae</name>
    <name type="common">Tanaka's snailfish</name>
    <dbReference type="NCBI Taxonomy" id="230148"/>
    <lineage>
        <taxon>Eukaryota</taxon>
        <taxon>Metazoa</taxon>
        <taxon>Chordata</taxon>
        <taxon>Craniata</taxon>
        <taxon>Vertebrata</taxon>
        <taxon>Euteleostomi</taxon>
        <taxon>Actinopterygii</taxon>
        <taxon>Neopterygii</taxon>
        <taxon>Teleostei</taxon>
        <taxon>Neoteleostei</taxon>
        <taxon>Acanthomorphata</taxon>
        <taxon>Eupercaria</taxon>
        <taxon>Perciformes</taxon>
        <taxon>Cottioidei</taxon>
        <taxon>Cottales</taxon>
        <taxon>Liparidae</taxon>
        <taxon>Liparis</taxon>
    </lineage>
</organism>
<comment type="caution">
    <text evidence="1">The sequence shown here is derived from an EMBL/GenBank/DDBJ whole genome shotgun (WGS) entry which is preliminary data.</text>
</comment>
<accession>A0A4Z2IB28</accession>
<gene>
    <name evidence="1" type="ORF">EYF80_015304</name>
</gene>
<dbReference type="EMBL" id="SRLO01000113">
    <property type="protein sequence ID" value="TNN74524.1"/>
    <property type="molecule type" value="Genomic_DNA"/>
</dbReference>
<name>A0A4Z2IB28_9TELE</name>
<sequence length="85" mass="9214">MERQDGRAGQSGDGHHLSPRLISPHLALAVLLATGLITATPRLPSCNTEAYHARAAYRLPVQKDLLATVRLHESIMTLELFGGTE</sequence>
<protein>
    <submittedName>
        <fullName evidence="1">Uncharacterized protein</fullName>
    </submittedName>
</protein>
<keyword evidence="2" id="KW-1185">Reference proteome</keyword>
<dbReference type="AlphaFoldDB" id="A0A4Z2IB28"/>
<evidence type="ECO:0000313" key="1">
    <source>
        <dbReference type="EMBL" id="TNN74524.1"/>
    </source>
</evidence>
<proteinExistence type="predicted"/>